<feature type="compositionally biased region" description="Basic and acidic residues" evidence="1">
    <location>
        <begin position="193"/>
        <end position="225"/>
    </location>
</feature>
<organism evidence="3 4">
    <name type="scientific">Staphylotrichum tortipilum</name>
    <dbReference type="NCBI Taxonomy" id="2831512"/>
    <lineage>
        <taxon>Eukaryota</taxon>
        <taxon>Fungi</taxon>
        <taxon>Dikarya</taxon>
        <taxon>Ascomycota</taxon>
        <taxon>Pezizomycotina</taxon>
        <taxon>Sordariomycetes</taxon>
        <taxon>Sordariomycetidae</taxon>
        <taxon>Sordariales</taxon>
        <taxon>Chaetomiaceae</taxon>
        <taxon>Staphylotrichum</taxon>
    </lineage>
</organism>
<proteinExistence type="predicted"/>
<feature type="region of interest" description="Disordered" evidence="1">
    <location>
        <begin position="1"/>
        <end position="47"/>
    </location>
</feature>
<feature type="compositionally biased region" description="Pro residues" evidence="1">
    <location>
        <begin position="227"/>
        <end position="236"/>
    </location>
</feature>
<evidence type="ECO:0000313" key="3">
    <source>
        <dbReference type="EMBL" id="KAK3899676.1"/>
    </source>
</evidence>
<dbReference type="AlphaFoldDB" id="A0AAN6RRP4"/>
<evidence type="ECO:0000259" key="2">
    <source>
        <dbReference type="Pfam" id="PF22893"/>
    </source>
</evidence>
<feature type="domain" description="Ubiquitin-like" evidence="2">
    <location>
        <begin position="43"/>
        <end position="125"/>
    </location>
</feature>
<feature type="compositionally biased region" description="Low complexity" evidence="1">
    <location>
        <begin position="558"/>
        <end position="572"/>
    </location>
</feature>
<gene>
    <name evidence="3" type="ORF">C8A05DRAFT_36702</name>
</gene>
<feature type="non-terminal residue" evidence="3">
    <location>
        <position position="1058"/>
    </location>
</feature>
<name>A0AAN6RRP4_9PEZI</name>
<evidence type="ECO:0000256" key="1">
    <source>
        <dbReference type="SAM" id="MobiDB-lite"/>
    </source>
</evidence>
<sequence>MHEYHQPTVESDDESPEELKPDPNGGAPLEQDAVEPDDAHAADQERIFVTDSSGKRFSFPFTLARTWAEFEDLLRQSFTRADSVPREVREGRFDLVDPDGSVIIPSVWDLSVRPGWSVTMRLWKSREEDEREQRRDHQRARMQVEVEERPRYAGDDAGELRRMKEQLEALRYRNEEGREVRDDAVLYSRMDMETRGSTAEESRRRMDEQRLGRTEEEIWLRREPESPPESPPPPPGRMTIKPLDKVVCDPWEMQIQSARVYRDELETTGPVSLELVGNVKPPGPTSIVTGARTREENQKHTTWLHITRAFMNFREFEEMALFDLPLDEDSREVVGNVMNTIKSYRMHHKEWPIDPGTAFRGKMDNEQPIVIASIPSLHSIPYDKAAVAKVPPEEISLERTLREAFGSALSADPEQSSSRFAVGRGTGEHDFWIRQTWILVTDRCIFTYGSFPRELLQGQTISILDKSLLDTSSSGGMQVINEDRELFYIPAANLKSFFELKMAIHDRLMRAADRPVLLEDRMIRLYLPDGEELGPKSWAMLSESDDLPTLKVIPGSPPASRSPSPDSAHSGSLDPYSKSRRWTGGYVEDASVSDASYLRSDGYKGSGKREELHAADSDFILISAERNQASPAAPEIPQLNHKVPPFLGWLAGEGSEGVNSIEQAFNEGLVRVDLIVARPNRGISAPSMMMDELCWSFNDTDVYERGASVTFEEFEVARTEWKSGNSSRRNPLVSRVSQDKMLATAGRYFDAAVRTLESFVSPEYDGVPIKKYFGALSEAMKDPTSSLRSENVGQESPNPSFPATSRWHNRGLEWTISHERLQSDKTKPFAECYDHEGGCPACSKGILYKTPEDAISHMRRSHIVGSATDETLRHYLQTLPEALMEKKEQEQMSVLEFGADAMLRILTKLVAIQDGVTRHDGMREKRGLPHELLGALAVIVAFVCALSSTMHKIAWAYGDDMPRKPGRLTQLVSPDIVKQRDKLALLAAEAERLIRRAERRLMSPTGPQPKDGDAAPESFQVSVGAHYIAAQIVCNLVNMPAYNHQSVADLYEAKLKSL</sequence>
<dbReference type="Proteomes" id="UP001303889">
    <property type="component" value="Unassembled WGS sequence"/>
</dbReference>
<keyword evidence="4" id="KW-1185">Reference proteome</keyword>
<dbReference type="Pfam" id="PF22893">
    <property type="entry name" value="ULD_2"/>
    <property type="match status" value="1"/>
</dbReference>
<reference evidence="3" key="2">
    <citation type="submission" date="2023-05" db="EMBL/GenBank/DDBJ databases">
        <authorList>
            <consortium name="Lawrence Berkeley National Laboratory"/>
            <person name="Steindorff A."/>
            <person name="Hensen N."/>
            <person name="Bonometti L."/>
            <person name="Westerberg I."/>
            <person name="Brannstrom I.O."/>
            <person name="Guillou S."/>
            <person name="Cros-Aarteil S."/>
            <person name="Calhoun S."/>
            <person name="Haridas S."/>
            <person name="Kuo A."/>
            <person name="Mondo S."/>
            <person name="Pangilinan J."/>
            <person name="Riley R."/>
            <person name="Labutti K."/>
            <person name="Andreopoulos B."/>
            <person name="Lipzen A."/>
            <person name="Chen C."/>
            <person name="Yanf M."/>
            <person name="Daum C."/>
            <person name="Ng V."/>
            <person name="Clum A."/>
            <person name="Ohm R."/>
            <person name="Martin F."/>
            <person name="Silar P."/>
            <person name="Natvig D."/>
            <person name="Lalanne C."/>
            <person name="Gautier V."/>
            <person name="Ament-Velasquez S.L."/>
            <person name="Kruys A."/>
            <person name="Hutchinson M.I."/>
            <person name="Powell A.J."/>
            <person name="Barry K."/>
            <person name="Miller A.N."/>
            <person name="Grigoriev I.V."/>
            <person name="Debuchy R."/>
            <person name="Gladieux P."/>
            <person name="Thoren M.H."/>
            <person name="Johannesson H."/>
        </authorList>
    </citation>
    <scope>NUCLEOTIDE SEQUENCE</scope>
    <source>
        <strain evidence="3">CBS 103.79</strain>
    </source>
</reference>
<feature type="region of interest" description="Disordered" evidence="1">
    <location>
        <begin position="193"/>
        <end position="240"/>
    </location>
</feature>
<feature type="region of interest" description="Disordered" evidence="1">
    <location>
        <begin position="784"/>
        <end position="804"/>
    </location>
</feature>
<accession>A0AAN6RRP4</accession>
<feature type="region of interest" description="Disordered" evidence="1">
    <location>
        <begin position="549"/>
        <end position="576"/>
    </location>
</feature>
<dbReference type="InterPro" id="IPR054464">
    <property type="entry name" value="ULD_fung"/>
</dbReference>
<feature type="compositionally biased region" description="Basic and acidic residues" evidence="1">
    <location>
        <begin position="37"/>
        <end position="47"/>
    </location>
</feature>
<dbReference type="EMBL" id="MU855754">
    <property type="protein sequence ID" value="KAK3899676.1"/>
    <property type="molecule type" value="Genomic_DNA"/>
</dbReference>
<feature type="region of interest" description="Disordered" evidence="1">
    <location>
        <begin position="127"/>
        <end position="148"/>
    </location>
</feature>
<evidence type="ECO:0000313" key="4">
    <source>
        <dbReference type="Proteomes" id="UP001303889"/>
    </source>
</evidence>
<reference evidence="3" key="1">
    <citation type="journal article" date="2023" name="Mol. Phylogenet. Evol.">
        <title>Genome-scale phylogeny and comparative genomics of the fungal order Sordariales.</title>
        <authorList>
            <person name="Hensen N."/>
            <person name="Bonometti L."/>
            <person name="Westerberg I."/>
            <person name="Brannstrom I.O."/>
            <person name="Guillou S."/>
            <person name="Cros-Aarteil S."/>
            <person name="Calhoun S."/>
            <person name="Haridas S."/>
            <person name="Kuo A."/>
            <person name="Mondo S."/>
            <person name="Pangilinan J."/>
            <person name="Riley R."/>
            <person name="LaButti K."/>
            <person name="Andreopoulos B."/>
            <person name="Lipzen A."/>
            <person name="Chen C."/>
            <person name="Yan M."/>
            <person name="Daum C."/>
            <person name="Ng V."/>
            <person name="Clum A."/>
            <person name="Steindorff A."/>
            <person name="Ohm R.A."/>
            <person name="Martin F."/>
            <person name="Silar P."/>
            <person name="Natvig D.O."/>
            <person name="Lalanne C."/>
            <person name="Gautier V."/>
            <person name="Ament-Velasquez S.L."/>
            <person name="Kruys A."/>
            <person name="Hutchinson M.I."/>
            <person name="Powell A.J."/>
            <person name="Barry K."/>
            <person name="Miller A.N."/>
            <person name="Grigoriev I.V."/>
            <person name="Debuchy R."/>
            <person name="Gladieux P."/>
            <person name="Hiltunen Thoren M."/>
            <person name="Johannesson H."/>
        </authorList>
    </citation>
    <scope>NUCLEOTIDE SEQUENCE</scope>
    <source>
        <strain evidence="3">CBS 103.79</strain>
    </source>
</reference>
<feature type="compositionally biased region" description="Polar residues" evidence="1">
    <location>
        <begin position="784"/>
        <end position="803"/>
    </location>
</feature>
<protein>
    <recommendedName>
        <fullName evidence="2">Ubiquitin-like domain-containing protein</fullName>
    </recommendedName>
</protein>
<comment type="caution">
    <text evidence="3">The sequence shown here is derived from an EMBL/GenBank/DDBJ whole genome shotgun (WGS) entry which is preliminary data.</text>
</comment>